<gene>
    <name evidence="1" type="ORF">DT076_07875</name>
</gene>
<accession>A0A367YYB2</accession>
<dbReference type="AlphaFoldDB" id="A0A367YYB2"/>
<reference evidence="1 2" key="1">
    <citation type="submission" date="2018-07" db="EMBL/GenBank/DDBJ databases">
        <title>Desertimonas flava gen. nov. sp. nov.</title>
        <authorList>
            <person name="Liu S."/>
        </authorList>
    </citation>
    <scope>NUCLEOTIDE SEQUENCE [LARGE SCALE GENOMIC DNA]</scope>
    <source>
        <strain evidence="1 2">16Sb5-5</strain>
    </source>
</reference>
<dbReference type="RefSeq" id="WP_114126117.1">
    <property type="nucleotide sequence ID" value="NZ_QOUI01000004.1"/>
</dbReference>
<protein>
    <submittedName>
        <fullName evidence="1">DUF466 domain-containing protein</fullName>
    </submittedName>
</protein>
<dbReference type="EMBL" id="QOUI01000004">
    <property type="protein sequence ID" value="RCK69931.1"/>
    <property type="molecule type" value="Genomic_DNA"/>
</dbReference>
<dbReference type="Proteomes" id="UP000252770">
    <property type="component" value="Unassembled WGS sequence"/>
</dbReference>
<organism evidence="1 2">
    <name type="scientific">Desertihabitans brevis</name>
    <dbReference type="NCBI Taxonomy" id="2268447"/>
    <lineage>
        <taxon>Bacteria</taxon>
        <taxon>Bacillati</taxon>
        <taxon>Actinomycetota</taxon>
        <taxon>Actinomycetes</taxon>
        <taxon>Propionibacteriales</taxon>
        <taxon>Propionibacteriaceae</taxon>
        <taxon>Desertihabitans</taxon>
    </lineage>
</organism>
<evidence type="ECO:0000313" key="2">
    <source>
        <dbReference type="Proteomes" id="UP000252770"/>
    </source>
</evidence>
<keyword evidence="2" id="KW-1185">Reference proteome</keyword>
<comment type="caution">
    <text evidence="1">The sequence shown here is derived from an EMBL/GenBank/DDBJ whole genome shotgun (WGS) entry which is preliminary data.</text>
</comment>
<dbReference type="Pfam" id="PF04328">
    <property type="entry name" value="Sel_put"/>
    <property type="match status" value="1"/>
</dbReference>
<sequence length="70" mass="8316">MARPGVDVPVARRVWRGLRWYLHGVTGESRYEAYLDHERRTHPDRTPLSRSEFWRGVHADQDRNPQGRCC</sequence>
<proteinExistence type="predicted"/>
<evidence type="ECO:0000313" key="1">
    <source>
        <dbReference type="EMBL" id="RCK69931.1"/>
    </source>
</evidence>
<name>A0A367YYB2_9ACTN</name>
<dbReference type="InterPro" id="IPR007423">
    <property type="entry name" value="Sel_put"/>
</dbReference>